<gene>
    <name evidence="1" type="ORF">LPB136_00170</name>
</gene>
<dbReference type="Gene3D" id="3.40.630.30">
    <property type="match status" value="1"/>
</dbReference>
<dbReference type="STRING" id="1850252.LPB136_00170"/>
<sequence>MIRLVERKHIDIEKYNTCIKNAQQSNIFAFSWYLDIVADNWSVFVLEDYEAVMPVTWRRKYFIKYVYQPLWTLQLGVYSTEIIDENEFLIELFDEFKYIDLRMNSKNAFTMFQDNCLDRQLQYLTLDVDDATIFKNYKSDRKKDLRRANKADLTEKWNDNPANLVQLFKENIGKKAKGITENDYGNLLKIMQTCIEKRVGELLSIYDSNNKLVASGFFLKDAERVSILVSSTDFKNRKNGANTFLIDRAIFKYRNGFKEFGFGGSSISSIAKYFNSFGAKTETYLQLKQNKLPKFIRFFKK</sequence>
<name>A0A1L3JFJ2_9FLAO</name>
<dbReference type="EMBL" id="CP018155">
    <property type="protein sequence ID" value="APG63879.1"/>
    <property type="molecule type" value="Genomic_DNA"/>
</dbReference>
<dbReference type="KEGG" id="ten:LPB136_00170"/>
<accession>A0A1L3JFJ2</accession>
<dbReference type="SUPFAM" id="SSF55729">
    <property type="entry name" value="Acyl-CoA N-acyltransferases (Nat)"/>
    <property type="match status" value="1"/>
</dbReference>
<organism evidence="1 2">
    <name type="scientific">Tenacibaculum todarodis</name>
    <dbReference type="NCBI Taxonomy" id="1850252"/>
    <lineage>
        <taxon>Bacteria</taxon>
        <taxon>Pseudomonadati</taxon>
        <taxon>Bacteroidota</taxon>
        <taxon>Flavobacteriia</taxon>
        <taxon>Flavobacteriales</taxon>
        <taxon>Flavobacteriaceae</taxon>
        <taxon>Tenacibaculum</taxon>
    </lineage>
</organism>
<evidence type="ECO:0000313" key="1">
    <source>
        <dbReference type="EMBL" id="APG63879.1"/>
    </source>
</evidence>
<reference evidence="1 2" key="1">
    <citation type="submission" date="2016-11" db="EMBL/GenBank/DDBJ databases">
        <title>Tenacibaculum sp. LPB0136, isolated from marine environment.</title>
        <authorList>
            <person name="Kim E."/>
            <person name="Yi H."/>
        </authorList>
    </citation>
    <scope>NUCLEOTIDE SEQUENCE [LARGE SCALE GENOMIC DNA]</scope>
    <source>
        <strain evidence="1 2">LPB0136</strain>
    </source>
</reference>
<dbReference type="OrthoDB" id="1113003at2"/>
<dbReference type="RefSeq" id="WP_072554201.1">
    <property type="nucleotide sequence ID" value="NZ_CP018155.1"/>
</dbReference>
<dbReference type="AlphaFoldDB" id="A0A1L3JFJ2"/>
<protein>
    <recommendedName>
        <fullName evidence="3">BioF2-like acetyltransferase domain-containing protein</fullName>
    </recommendedName>
</protein>
<dbReference type="InterPro" id="IPR016181">
    <property type="entry name" value="Acyl_CoA_acyltransferase"/>
</dbReference>
<keyword evidence="2" id="KW-1185">Reference proteome</keyword>
<dbReference type="Proteomes" id="UP000181898">
    <property type="component" value="Chromosome"/>
</dbReference>
<evidence type="ECO:0000313" key="2">
    <source>
        <dbReference type="Proteomes" id="UP000181898"/>
    </source>
</evidence>
<proteinExistence type="predicted"/>
<evidence type="ECO:0008006" key="3">
    <source>
        <dbReference type="Google" id="ProtNLM"/>
    </source>
</evidence>